<dbReference type="EMBL" id="JASCZI010121037">
    <property type="protein sequence ID" value="MED6159123.1"/>
    <property type="molecule type" value="Genomic_DNA"/>
</dbReference>
<feature type="region of interest" description="Disordered" evidence="5">
    <location>
        <begin position="169"/>
        <end position="188"/>
    </location>
</feature>
<comment type="subcellular location">
    <subcellularLocation>
        <location evidence="1">Nucleus</location>
    </subcellularLocation>
</comment>
<gene>
    <name evidence="7" type="ORF">PIB30_039445</name>
</gene>
<dbReference type="PROSITE" id="PS50888">
    <property type="entry name" value="BHLH"/>
    <property type="match status" value="1"/>
</dbReference>
<evidence type="ECO:0000256" key="1">
    <source>
        <dbReference type="ARBA" id="ARBA00004123"/>
    </source>
</evidence>
<evidence type="ECO:0000313" key="8">
    <source>
        <dbReference type="Proteomes" id="UP001341840"/>
    </source>
</evidence>
<proteinExistence type="predicted"/>
<dbReference type="Pfam" id="PF22754">
    <property type="entry name" value="bHLH-TF_ACT-like_plant"/>
    <property type="match status" value="1"/>
</dbReference>
<dbReference type="Proteomes" id="UP001341840">
    <property type="component" value="Unassembled WGS sequence"/>
</dbReference>
<evidence type="ECO:0000313" key="7">
    <source>
        <dbReference type="EMBL" id="MED6159123.1"/>
    </source>
</evidence>
<dbReference type="PANTHER" id="PTHR45959">
    <property type="entry name" value="BHLH TRANSCRIPTION FACTOR"/>
    <property type="match status" value="1"/>
</dbReference>
<feature type="region of interest" description="Disordered" evidence="5">
    <location>
        <begin position="295"/>
        <end position="322"/>
    </location>
</feature>
<dbReference type="SMART" id="SM00353">
    <property type="entry name" value="HLH"/>
    <property type="match status" value="1"/>
</dbReference>
<organism evidence="7 8">
    <name type="scientific">Stylosanthes scabra</name>
    <dbReference type="NCBI Taxonomy" id="79078"/>
    <lineage>
        <taxon>Eukaryota</taxon>
        <taxon>Viridiplantae</taxon>
        <taxon>Streptophyta</taxon>
        <taxon>Embryophyta</taxon>
        <taxon>Tracheophyta</taxon>
        <taxon>Spermatophyta</taxon>
        <taxon>Magnoliopsida</taxon>
        <taxon>eudicotyledons</taxon>
        <taxon>Gunneridae</taxon>
        <taxon>Pentapetalae</taxon>
        <taxon>rosids</taxon>
        <taxon>fabids</taxon>
        <taxon>Fabales</taxon>
        <taxon>Fabaceae</taxon>
        <taxon>Papilionoideae</taxon>
        <taxon>50 kb inversion clade</taxon>
        <taxon>dalbergioids sensu lato</taxon>
        <taxon>Dalbergieae</taxon>
        <taxon>Pterocarpus clade</taxon>
        <taxon>Stylosanthes</taxon>
    </lineage>
</organism>
<evidence type="ECO:0000256" key="3">
    <source>
        <dbReference type="ARBA" id="ARBA00023163"/>
    </source>
</evidence>
<sequence>MPPSPFSTSLSSLRHRSSVPPAPPWLCVVPALPSLCLEIDEDYNFFPELDFDVVGQEDFLSHELIASDDLQGKATLKDQSLSGECNSKTMSNSCTDEITSFEEMLRSFNDESFSPKLSSSSSVLSFKSHQILSFDNSDSLSSSPPNNSSQFYGLKNTLNQNQEMEVSLPFQTTPNNNNNNNNNNNIDSLKTQNWEAKSSSTLGKRSPSHAQDHIIAERKRREKISQSFIALAALIPGLKKMDKASVLGDSIKYVKELKERLAVLEQECNKAKTLTNPIRRSDTESCEDQSIDAAASSYGKGNNNNNNNNNNNDSESSSLPSLPQVEARECGQELLLRIHCFKEEDILVKIFSHIQSLRLMVLNSSVLSFGDSILDITIVVQAGEGYSLTLNEVVKNLRMATLKFIS</sequence>
<comment type="caution">
    <text evidence="7">The sequence shown here is derived from an EMBL/GenBank/DDBJ whole genome shotgun (WGS) entry which is preliminary data.</text>
</comment>
<dbReference type="InterPro" id="IPR054502">
    <property type="entry name" value="bHLH-TF_ACT-like_plant"/>
</dbReference>
<evidence type="ECO:0000256" key="4">
    <source>
        <dbReference type="ARBA" id="ARBA00023242"/>
    </source>
</evidence>
<name>A0ABU6UHH5_9FABA</name>
<evidence type="ECO:0000259" key="6">
    <source>
        <dbReference type="PROSITE" id="PS50888"/>
    </source>
</evidence>
<dbReference type="InterPro" id="IPR036638">
    <property type="entry name" value="HLH_DNA-bd_sf"/>
</dbReference>
<reference evidence="7 8" key="1">
    <citation type="journal article" date="2023" name="Plants (Basel)">
        <title>Bridging the Gap: Combining Genomics and Transcriptomics Approaches to Understand Stylosanthes scabra, an Orphan Legume from the Brazilian Caatinga.</title>
        <authorList>
            <person name="Ferreira-Neto J.R.C."/>
            <person name="da Silva M.D."/>
            <person name="Binneck E."/>
            <person name="de Melo N.F."/>
            <person name="da Silva R.H."/>
            <person name="de Melo A.L.T.M."/>
            <person name="Pandolfi V."/>
            <person name="Bustamante F.O."/>
            <person name="Brasileiro-Vidal A.C."/>
            <person name="Benko-Iseppon A.M."/>
        </authorList>
    </citation>
    <scope>NUCLEOTIDE SEQUENCE [LARGE SCALE GENOMIC DNA]</scope>
    <source>
        <tissue evidence="7">Leaves</tissue>
    </source>
</reference>
<keyword evidence="3" id="KW-0804">Transcription</keyword>
<accession>A0ABU6UHH5</accession>
<dbReference type="InterPro" id="IPR011598">
    <property type="entry name" value="bHLH_dom"/>
</dbReference>
<dbReference type="PANTHER" id="PTHR45959:SF43">
    <property type="entry name" value="BASIC HELIX LOOP HELIX (BHLH) DNA-BINDING FAMILY PROTEIN"/>
    <property type="match status" value="1"/>
</dbReference>
<keyword evidence="4" id="KW-0539">Nucleus</keyword>
<dbReference type="InterPro" id="IPR052610">
    <property type="entry name" value="bHLH_transcription_regulator"/>
</dbReference>
<dbReference type="SUPFAM" id="SSF47459">
    <property type="entry name" value="HLH, helix-loop-helix DNA-binding domain"/>
    <property type="match status" value="1"/>
</dbReference>
<feature type="compositionally biased region" description="Low complexity" evidence="5">
    <location>
        <begin position="302"/>
        <end position="312"/>
    </location>
</feature>
<feature type="compositionally biased region" description="Low complexity" evidence="5">
    <location>
        <begin position="175"/>
        <end position="185"/>
    </location>
</feature>
<protein>
    <recommendedName>
        <fullName evidence="6">BHLH domain-containing protein</fullName>
    </recommendedName>
</protein>
<evidence type="ECO:0000256" key="5">
    <source>
        <dbReference type="SAM" id="MobiDB-lite"/>
    </source>
</evidence>
<dbReference type="Gene3D" id="4.10.280.10">
    <property type="entry name" value="Helix-loop-helix DNA-binding domain"/>
    <property type="match status" value="1"/>
</dbReference>
<evidence type="ECO:0000256" key="2">
    <source>
        <dbReference type="ARBA" id="ARBA00023015"/>
    </source>
</evidence>
<dbReference type="Pfam" id="PF00010">
    <property type="entry name" value="HLH"/>
    <property type="match status" value="1"/>
</dbReference>
<keyword evidence="8" id="KW-1185">Reference proteome</keyword>
<keyword evidence="2" id="KW-0805">Transcription regulation</keyword>
<feature type="domain" description="BHLH" evidence="6">
    <location>
        <begin position="208"/>
        <end position="257"/>
    </location>
</feature>